<feature type="domain" description="CARDB" evidence="2">
    <location>
        <begin position="167"/>
        <end position="252"/>
    </location>
</feature>
<gene>
    <name evidence="3" type="ORF">HHUB_1233</name>
</gene>
<dbReference type="Pfam" id="PF07705">
    <property type="entry name" value="CARDB"/>
    <property type="match status" value="1"/>
</dbReference>
<evidence type="ECO:0000259" key="2">
    <source>
        <dbReference type="Pfam" id="PF07705"/>
    </source>
</evidence>
<dbReference type="Gene3D" id="2.60.40.10">
    <property type="entry name" value="Immunoglobulins"/>
    <property type="match status" value="1"/>
</dbReference>
<keyword evidence="1" id="KW-0472">Membrane</keyword>
<dbReference type="EMBL" id="LN831302">
    <property type="protein sequence ID" value="CQH46513.1"/>
    <property type="molecule type" value="Genomic_DNA"/>
</dbReference>
<organism evidence="3 4">
    <name type="scientific">Halobacterium hubeiense</name>
    <dbReference type="NCBI Taxonomy" id="1407499"/>
    <lineage>
        <taxon>Archaea</taxon>
        <taxon>Methanobacteriati</taxon>
        <taxon>Methanobacteriota</taxon>
        <taxon>Stenosarchaea group</taxon>
        <taxon>Halobacteria</taxon>
        <taxon>Halobacteriales</taxon>
        <taxon>Halobacteriaceae</taxon>
        <taxon>Halobacterium</taxon>
    </lineage>
</organism>
<sequence>MMMLDLSIPPSRNAYSVIVVALLCTSLAVGTGAAAGSSDLFVTISDTTISDDEPETGDTITITPTIHHSSASEGGFRITEVVVTASTGETLSSVDNLGTIGADESIDVPLRATFDTAGEKHLTITVRGVQTNSSGAVEVIDTIDYPVYVSVSEPTSDDPEPAPQLDIDADTAVANTAVPVNVTVSNGRESDLSDLSVRLNAVNQSLDTETRLKPTLAAGNLTTFSFEIQPAAAGNLTLRAVLDAEEETVETTRSIPVRELRSEIAVDATVLTQNDSRYLQYRVTNLGNAPAHDVTIVGQAGETQLPAAGIGTVAPATSQTALIPADVPPNTSVTLQSSYTVGTETNQHSRTIDSVSAVNAQTADDGGVQAAQQFPLIGGLAGGFPGSLVGFVLFSACVGVGWVGYRRFRTAD</sequence>
<dbReference type="AlphaFoldDB" id="A0A0U5H100"/>
<proteinExistence type="predicted"/>
<feature type="transmembrane region" description="Helical" evidence="1">
    <location>
        <begin position="384"/>
        <end position="405"/>
    </location>
</feature>
<dbReference type="InterPro" id="IPR013783">
    <property type="entry name" value="Ig-like_fold"/>
</dbReference>
<reference evidence="4" key="1">
    <citation type="journal article" date="2016" name="Environ. Microbiol.">
        <title>The complete genome of a viable archaeum isolated from 123-million-year-old rock salt.</title>
        <authorList>
            <person name="Jaakkola S.T."/>
            <person name="Pfeiffer F."/>
            <person name="Ravantti J.J."/>
            <person name="Guo Q."/>
            <person name="Liu Y."/>
            <person name="Chen X."/>
            <person name="Ma H."/>
            <person name="Yang C."/>
            <person name="Oksanen H.M."/>
            <person name="Bamford D.H."/>
        </authorList>
    </citation>
    <scope>NUCLEOTIDE SEQUENCE</scope>
    <source>
        <strain evidence="4">JI20-1</strain>
    </source>
</reference>
<dbReference type="KEGG" id="hhb:Hhub_1233"/>
<evidence type="ECO:0000313" key="3">
    <source>
        <dbReference type="EMBL" id="CQH46513.1"/>
    </source>
</evidence>
<keyword evidence="4" id="KW-1185">Reference proteome</keyword>
<dbReference type="STRING" id="1407499.HHUB_1233"/>
<keyword evidence="1" id="KW-0812">Transmembrane</keyword>
<name>A0A0U5H100_9EURY</name>
<protein>
    <recommendedName>
        <fullName evidence="2">CARDB domain-containing protein</fullName>
    </recommendedName>
</protein>
<dbReference type="InterPro" id="IPR011635">
    <property type="entry name" value="CARDB"/>
</dbReference>
<evidence type="ECO:0000313" key="4">
    <source>
        <dbReference type="Proteomes" id="UP000066737"/>
    </source>
</evidence>
<dbReference type="Proteomes" id="UP000066737">
    <property type="component" value="Chromosome I"/>
</dbReference>
<evidence type="ECO:0000256" key="1">
    <source>
        <dbReference type="SAM" id="Phobius"/>
    </source>
</evidence>
<accession>A0A0U5H100</accession>
<keyword evidence="1" id="KW-1133">Transmembrane helix</keyword>